<evidence type="ECO:0000256" key="6">
    <source>
        <dbReference type="ARBA" id="ARBA00022643"/>
    </source>
</evidence>
<dbReference type="InterPro" id="IPR010966">
    <property type="entry name" value="NqrB"/>
</dbReference>
<evidence type="ECO:0000256" key="15">
    <source>
        <dbReference type="ARBA" id="ARBA00023201"/>
    </source>
</evidence>
<keyword evidence="1 16" id="KW-0813">Transport</keyword>
<feature type="transmembrane region" description="Helical" evidence="16">
    <location>
        <begin position="356"/>
        <end position="376"/>
    </location>
</feature>
<protein>
    <recommendedName>
        <fullName evidence="16">Na(+)-translocating NADH-quinone reductase subunit B</fullName>
        <shortName evidence="16">Na(+)-NQR subunit B</shortName>
        <shortName evidence="16">Na(+)-translocating NQR subunit B</shortName>
        <ecNumber evidence="16">7.2.1.1</ecNumber>
    </recommendedName>
    <alternativeName>
        <fullName evidence="16">NQR complex subunit B</fullName>
    </alternativeName>
    <alternativeName>
        <fullName evidence="16">NQR-1 subunit B</fullName>
    </alternativeName>
</protein>
<keyword evidence="11 16" id="KW-0915">Sodium</keyword>
<evidence type="ECO:0000256" key="5">
    <source>
        <dbReference type="ARBA" id="ARBA00022630"/>
    </source>
</evidence>
<feature type="transmembrane region" description="Helical" evidence="16">
    <location>
        <begin position="141"/>
        <end position="166"/>
    </location>
</feature>
<comment type="similarity">
    <text evidence="16">Belongs to the NqrB/RnfD family.</text>
</comment>
<comment type="caution">
    <text evidence="17">The sequence shown here is derived from an EMBL/GenBank/DDBJ whole genome shotgun (WGS) entry which is preliminary data.</text>
</comment>
<dbReference type="Proteomes" id="UP001253848">
    <property type="component" value="Unassembled WGS sequence"/>
</dbReference>
<evidence type="ECO:0000256" key="9">
    <source>
        <dbReference type="ARBA" id="ARBA00022989"/>
    </source>
</evidence>
<keyword evidence="2 16" id="KW-1003">Cell membrane</keyword>
<evidence type="ECO:0000256" key="2">
    <source>
        <dbReference type="ARBA" id="ARBA00022475"/>
    </source>
</evidence>
<reference evidence="17 18" key="1">
    <citation type="submission" date="2023-09" db="EMBL/GenBank/DDBJ databases">
        <authorList>
            <person name="Rey-Velasco X."/>
        </authorList>
    </citation>
    <scope>NUCLEOTIDE SEQUENCE [LARGE SCALE GENOMIC DNA]</scope>
    <source>
        <strain evidence="17 18">F225</strain>
    </source>
</reference>
<evidence type="ECO:0000313" key="17">
    <source>
        <dbReference type="EMBL" id="MDT0684924.1"/>
    </source>
</evidence>
<dbReference type="NCBIfam" id="TIGR01937">
    <property type="entry name" value="nqrB"/>
    <property type="match status" value="1"/>
</dbReference>
<dbReference type="EMBL" id="JAVRHN010000001">
    <property type="protein sequence ID" value="MDT0684924.1"/>
    <property type="molecule type" value="Genomic_DNA"/>
</dbReference>
<dbReference type="EC" id="7.2.1.1" evidence="16"/>
<keyword evidence="13 16" id="KW-0830">Ubiquinone</keyword>
<feature type="transmembrane region" description="Helical" evidence="16">
    <location>
        <begin position="106"/>
        <end position="129"/>
    </location>
</feature>
<keyword evidence="4 16" id="KW-0597">Phosphoprotein</keyword>
<feature type="transmembrane region" description="Helical" evidence="16">
    <location>
        <begin position="269"/>
        <end position="290"/>
    </location>
</feature>
<dbReference type="PIRSF" id="PIRSF016055">
    <property type="entry name" value="NADH-UbQ_OxRdtase_B_su"/>
    <property type="match status" value="1"/>
</dbReference>
<keyword evidence="5 16" id="KW-0285">Flavoprotein</keyword>
<gene>
    <name evidence="16" type="primary">nqrB</name>
    <name evidence="17" type="ORF">RM541_01005</name>
</gene>
<evidence type="ECO:0000256" key="3">
    <source>
        <dbReference type="ARBA" id="ARBA00022519"/>
    </source>
</evidence>
<comment type="function">
    <text evidence="16">NQR complex catalyzes the reduction of ubiquinone-1 to ubiquinol by two successive reactions, coupled with the transport of Na(+) ions from the cytoplasm to the periplasm. NqrA to NqrE are probably involved in the second step, the conversion of ubisemiquinone to ubiquinol.</text>
</comment>
<evidence type="ECO:0000256" key="13">
    <source>
        <dbReference type="ARBA" id="ARBA00023075"/>
    </source>
</evidence>
<dbReference type="RefSeq" id="WP_311498367.1">
    <property type="nucleotide sequence ID" value="NZ_JAVRHN010000001.1"/>
</dbReference>
<evidence type="ECO:0000256" key="7">
    <source>
        <dbReference type="ARBA" id="ARBA00022692"/>
    </source>
</evidence>
<comment type="subunit">
    <text evidence="16">Composed of six subunits; NqrA, NqrB, NqrC, NqrD, NqrE and NqrF.</text>
</comment>
<comment type="catalytic activity">
    <reaction evidence="16">
        <text>a ubiquinone + n Na(+)(in) + NADH + H(+) = a ubiquinol + n Na(+)(out) + NAD(+)</text>
        <dbReference type="Rhea" id="RHEA:47748"/>
        <dbReference type="Rhea" id="RHEA-COMP:9565"/>
        <dbReference type="Rhea" id="RHEA-COMP:9566"/>
        <dbReference type="ChEBI" id="CHEBI:15378"/>
        <dbReference type="ChEBI" id="CHEBI:16389"/>
        <dbReference type="ChEBI" id="CHEBI:17976"/>
        <dbReference type="ChEBI" id="CHEBI:29101"/>
        <dbReference type="ChEBI" id="CHEBI:57540"/>
        <dbReference type="ChEBI" id="CHEBI:57945"/>
        <dbReference type="EC" id="7.2.1.1"/>
    </reaction>
</comment>
<evidence type="ECO:0000256" key="11">
    <source>
        <dbReference type="ARBA" id="ARBA00023053"/>
    </source>
</evidence>
<keyword evidence="14 16" id="KW-0472">Membrane</keyword>
<proteinExistence type="inferred from homology"/>
<feature type="transmembrane region" description="Helical" evidence="16">
    <location>
        <begin position="332"/>
        <end position="350"/>
    </location>
</feature>
<evidence type="ECO:0000256" key="14">
    <source>
        <dbReference type="ARBA" id="ARBA00023136"/>
    </source>
</evidence>
<comment type="subcellular location">
    <subcellularLocation>
        <location evidence="16">Cell membrane</location>
        <topology evidence="16">Multi-pass membrane protein</topology>
    </subcellularLocation>
</comment>
<accession>A0ABU3DMI3</accession>
<comment type="cofactor">
    <cofactor evidence="16">
        <name>FMN</name>
        <dbReference type="ChEBI" id="CHEBI:58210"/>
    </cofactor>
</comment>
<evidence type="ECO:0000256" key="10">
    <source>
        <dbReference type="ARBA" id="ARBA00023027"/>
    </source>
</evidence>
<keyword evidence="9 16" id="KW-1133">Transmembrane helix</keyword>
<dbReference type="PANTHER" id="PTHR30578">
    <property type="entry name" value="ELECTRON TRANSPORT COMPLEX PROTEIN RNFD"/>
    <property type="match status" value="1"/>
</dbReference>
<keyword evidence="6 16" id="KW-0288">FMN</keyword>
<organism evidence="17 18">
    <name type="scientific">Autumnicola psychrophila</name>
    <dbReference type="NCBI Taxonomy" id="3075592"/>
    <lineage>
        <taxon>Bacteria</taxon>
        <taxon>Pseudomonadati</taxon>
        <taxon>Bacteroidota</taxon>
        <taxon>Flavobacteriia</taxon>
        <taxon>Flavobacteriales</taxon>
        <taxon>Flavobacteriaceae</taxon>
        <taxon>Autumnicola</taxon>
    </lineage>
</organism>
<feature type="modified residue" description="FMN phosphoryl threonine" evidence="16">
    <location>
        <position position="217"/>
    </location>
</feature>
<evidence type="ECO:0000256" key="1">
    <source>
        <dbReference type="ARBA" id="ARBA00022448"/>
    </source>
</evidence>
<dbReference type="Pfam" id="PF03116">
    <property type="entry name" value="NQR2_RnfD_RnfE"/>
    <property type="match status" value="1"/>
</dbReference>
<dbReference type="InterPro" id="IPR004338">
    <property type="entry name" value="NqrB/RnfD"/>
</dbReference>
<dbReference type="HAMAP" id="MF_00426">
    <property type="entry name" value="NqrB"/>
    <property type="match status" value="1"/>
</dbReference>
<dbReference type="NCBIfam" id="NF003756">
    <property type="entry name" value="PRK05349.1"/>
    <property type="match status" value="1"/>
</dbReference>
<sequence>MEWIRQRLDKIKEPFAKGRKYEKFAPAINALDTFLFTPNHTTQKGAHIRDAVDLKRIMITVVLALIPALIFGMWNTGYQHYYQLVEAGVIADFTFWEALGHGALKVLPMVAVSYGVGLGIEFAFAVFRGHEVNEGYLVTGLLIPMIMPVDIPLWMVALSVIFAVLIGKEAFGGTGMNILNPALTARAFAFFAYPTYMSGNEVWVSDAYTIDAISGETILGTLAAGEEVAYNAMSMFTGVIPGSIAETSTLCILAGALLLVLTKVGSWRIILSAFIGAAIMGIIFNALPAMGLEGNELTNFPWYQHLIVGGLAFGIVFMATDPVSGAQTLKGMWIYGFLIGFLSIMIRVFNPAYPEGVMLGILLMNVFAPTIDHYVIQSNVKRRKKRINTTNAQVETAV</sequence>
<keyword evidence="8 16" id="KW-1278">Translocase</keyword>
<evidence type="ECO:0000256" key="12">
    <source>
        <dbReference type="ARBA" id="ARBA00023065"/>
    </source>
</evidence>
<keyword evidence="12 16" id="KW-0406">Ion transport</keyword>
<keyword evidence="3" id="KW-0997">Cell inner membrane</keyword>
<evidence type="ECO:0000256" key="8">
    <source>
        <dbReference type="ARBA" id="ARBA00022967"/>
    </source>
</evidence>
<dbReference type="PANTHER" id="PTHR30578:SF1">
    <property type="entry name" value="NA(+)-TRANSLOCATING NADH-QUINONE REDUCTASE SUBUNIT B"/>
    <property type="match status" value="1"/>
</dbReference>
<keyword evidence="15 16" id="KW-0739">Sodium transport</keyword>
<name>A0ABU3DMI3_9FLAO</name>
<keyword evidence="10 16" id="KW-0520">NAD</keyword>
<evidence type="ECO:0000256" key="4">
    <source>
        <dbReference type="ARBA" id="ARBA00022553"/>
    </source>
</evidence>
<keyword evidence="7 16" id="KW-0812">Transmembrane</keyword>
<feature type="transmembrane region" description="Helical" evidence="16">
    <location>
        <begin position="57"/>
        <end position="74"/>
    </location>
</feature>
<evidence type="ECO:0000313" key="18">
    <source>
        <dbReference type="Proteomes" id="UP001253848"/>
    </source>
</evidence>
<feature type="transmembrane region" description="Helical" evidence="16">
    <location>
        <begin position="239"/>
        <end position="262"/>
    </location>
</feature>
<feature type="transmembrane region" description="Helical" evidence="16">
    <location>
        <begin position="302"/>
        <end position="320"/>
    </location>
</feature>
<keyword evidence="18" id="KW-1185">Reference proteome</keyword>
<evidence type="ECO:0000256" key="16">
    <source>
        <dbReference type="HAMAP-Rule" id="MF_00426"/>
    </source>
</evidence>